<dbReference type="KEGG" id="ecw:EcE24377A_1473"/>
<sequence>MAAGSKAIDVKDKREAKTSRFALINQMIFF</sequence>
<reference evidence="2" key="1">
    <citation type="journal article" date="2008" name="J. Bacteriol.">
        <title>The pangenome structure of Escherichia coli: comparative genomic analysis of E. coli commensal and pathogenic isolates.</title>
        <authorList>
            <person name="Rasko D.A."/>
            <person name="Rosovitz M.J."/>
            <person name="Myers G.S."/>
            <person name="Mongodin E.F."/>
            <person name="Fricke W.F."/>
            <person name="Gajer P."/>
            <person name="Crabtree J."/>
            <person name="Sebaihia M."/>
            <person name="Thomson N.R."/>
            <person name="Chaudhuri R."/>
            <person name="Henderson I.R."/>
            <person name="Sperandio V."/>
            <person name="Ravel J."/>
        </authorList>
    </citation>
    <scope>NUCLEOTIDE SEQUENCE [LARGE SCALE GENOMIC DNA]</scope>
    <source>
        <strain evidence="2">E24377A / ETEC</strain>
    </source>
</reference>
<evidence type="ECO:0000313" key="2">
    <source>
        <dbReference type="Proteomes" id="UP000001122"/>
    </source>
</evidence>
<dbReference type="HOGENOM" id="CLU_3403241_0_0_6"/>
<name>A7ZL90_ECO24</name>
<evidence type="ECO:0000313" key="1">
    <source>
        <dbReference type="EMBL" id="ABV18553.1"/>
    </source>
</evidence>
<gene>
    <name evidence="1" type="ordered locus">EcE24377A_1473</name>
</gene>
<dbReference type="AlphaFoldDB" id="A7ZL90"/>
<organism evidence="1 2">
    <name type="scientific">Escherichia coli O139:H28 (strain E24377A / ETEC)</name>
    <dbReference type="NCBI Taxonomy" id="331111"/>
    <lineage>
        <taxon>Bacteria</taxon>
        <taxon>Pseudomonadati</taxon>
        <taxon>Pseudomonadota</taxon>
        <taxon>Gammaproteobacteria</taxon>
        <taxon>Enterobacterales</taxon>
        <taxon>Enterobacteriaceae</taxon>
        <taxon>Escherichia</taxon>
    </lineage>
</organism>
<protein>
    <submittedName>
        <fullName evidence="1">Uncharacterized protein</fullName>
    </submittedName>
</protein>
<dbReference type="EMBL" id="CP000800">
    <property type="protein sequence ID" value="ABV18553.1"/>
    <property type="molecule type" value="Genomic_DNA"/>
</dbReference>
<proteinExistence type="predicted"/>
<accession>A7ZL90</accession>
<dbReference type="Proteomes" id="UP000001122">
    <property type="component" value="Chromosome"/>
</dbReference>
<keyword evidence="2" id="KW-1185">Reference proteome</keyword>